<proteinExistence type="predicted"/>
<sequence length="148" mass="15958">MKLIMILSMLLSTIVLNGCMTASQHRNEVQDNTTDRVTVGTVQREIKVGMSGSDVLQILGSPNIVSTDDQRREVWVYDKIATDYAYSSSSGGAGALILGFGSEVLGGVGGSYNKKAGAASKSQRTLTIIVKYDGEGRVRDFAYHTSRF</sequence>
<accession>A0A1X9N4G0</accession>
<evidence type="ECO:0000313" key="3">
    <source>
        <dbReference type="EMBL" id="ARN72646.1"/>
    </source>
</evidence>
<evidence type="ECO:0000313" key="4">
    <source>
        <dbReference type="Proteomes" id="UP000193450"/>
    </source>
</evidence>
<dbReference type="STRING" id="716816.BST96_00065"/>
<dbReference type="EMBL" id="CP019343">
    <property type="protein sequence ID" value="ARN72646.1"/>
    <property type="molecule type" value="Genomic_DNA"/>
</dbReference>
<dbReference type="Gene3D" id="3.30.1450.10">
    <property type="match status" value="1"/>
</dbReference>
<dbReference type="KEGG" id="osg:BST96_00065"/>
<dbReference type="RefSeq" id="WP_085756733.1">
    <property type="nucleotide sequence ID" value="NZ_CP019343.1"/>
</dbReference>
<dbReference type="Proteomes" id="UP000193450">
    <property type="component" value="Chromosome"/>
</dbReference>
<reference evidence="3 4" key="1">
    <citation type="submission" date="2016-11" db="EMBL/GenBank/DDBJ databases">
        <title>Trade-off between light-utilization and light-protection in marine flavobacteria.</title>
        <authorList>
            <person name="Kumagai Y."/>
        </authorList>
    </citation>
    <scope>NUCLEOTIDE SEQUENCE [LARGE SCALE GENOMIC DNA]</scope>
    <source>
        <strain evidence="3 4">NBRC 107125</strain>
    </source>
</reference>
<organism evidence="3 4">
    <name type="scientific">Oceanicoccus sagamiensis</name>
    <dbReference type="NCBI Taxonomy" id="716816"/>
    <lineage>
        <taxon>Bacteria</taxon>
        <taxon>Pseudomonadati</taxon>
        <taxon>Pseudomonadota</taxon>
        <taxon>Gammaproteobacteria</taxon>
        <taxon>Cellvibrionales</taxon>
        <taxon>Spongiibacteraceae</taxon>
        <taxon>Oceanicoccus</taxon>
    </lineage>
</organism>
<dbReference type="InterPro" id="IPR037873">
    <property type="entry name" value="BamE-like"/>
</dbReference>
<evidence type="ECO:0000256" key="1">
    <source>
        <dbReference type="ARBA" id="ARBA00022729"/>
    </source>
</evidence>
<protein>
    <recommendedName>
        <fullName evidence="5">Lipoprotein SmpA/OmlA domain-containing protein</fullName>
    </recommendedName>
</protein>
<keyword evidence="4" id="KW-1185">Reference proteome</keyword>
<evidence type="ECO:0000256" key="2">
    <source>
        <dbReference type="SAM" id="SignalP"/>
    </source>
</evidence>
<dbReference type="OrthoDB" id="9795390at2"/>
<evidence type="ECO:0008006" key="5">
    <source>
        <dbReference type="Google" id="ProtNLM"/>
    </source>
</evidence>
<name>A0A1X9N4G0_9GAMM</name>
<keyword evidence="1 2" id="KW-0732">Signal</keyword>
<dbReference type="AlphaFoldDB" id="A0A1X9N4G0"/>
<feature type="signal peptide" evidence="2">
    <location>
        <begin position="1"/>
        <end position="17"/>
    </location>
</feature>
<gene>
    <name evidence="3" type="ORF">BST96_00065</name>
</gene>
<feature type="chain" id="PRO_5012394903" description="Lipoprotein SmpA/OmlA domain-containing protein" evidence="2">
    <location>
        <begin position="18"/>
        <end position="148"/>
    </location>
</feature>